<sequence>MRDPAARQGERRRPDATLFHFSDDPGIGRFEPRPLRVPVDRGPARDWLNGPLVWAIDALHSFLYLFPRECPRILIWPTPHTSAADRRAWLGTGGARAVAYVEEGWLERVEAATLYRYSLPATGFDSVDELGMWVSRGAVMPAARDTVRDLPARLAEQGVELRSLARLTPLKPLWDTTLHATGIRLRNALDWGPPGWNHSTPSCPPEPS</sequence>
<name>A0A6P2PWL6_9BURK</name>
<evidence type="ECO:0000313" key="1">
    <source>
        <dbReference type="EMBL" id="VWC13484.1"/>
    </source>
</evidence>
<dbReference type="InterPro" id="IPR049253">
    <property type="entry name" value="DUF6886"/>
</dbReference>
<dbReference type="RefSeq" id="WP_200880663.1">
    <property type="nucleotide sequence ID" value="NZ_CABVQD010000023.1"/>
</dbReference>
<dbReference type="AlphaFoldDB" id="A0A6P2PWL6"/>
<evidence type="ECO:0000313" key="2">
    <source>
        <dbReference type="Proteomes" id="UP000494330"/>
    </source>
</evidence>
<reference evidence="1 2" key="1">
    <citation type="submission" date="2019-09" db="EMBL/GenBank/DDBJ databases">
        <authorList>
            <person name="Depoorter E."/>
        </authorList>
    </citation>
    <scope>NUCLEOTIDE SEQUENCE [LARGE SCALE GENOMIC DNA]</scope>
    <source>
        <strain evidence="1">LMG 30113</strain>
    </source>
</reference>
<dbReference type="Proteomes" id="UP000494330">
    <property type="component" value="Unassembled WGS sequence"/>
</dbReference>
<dbReference type="Pfam" id="PF21820">
    <property type="entry name" value="DUF6886"/>
    <property type="match status" value="1"/>
</dbReference>
<gene>
    <name evidence="1" type="ORF">BPA30113_05338</name>
</gene>
<proteinExistence type="predicted"/>
<keyword evidence="2" id="KW-1185">Reference proteome</keyword>
<accession>A0A6P2PWL6</accession>
<dbReference type="EMBL" id="CABVQD010000023">
    <property type="protein sequence ID" value="VWC13484.1"/>
    <property type="molecule type" value="Genomic_DNA"/>
</dbReference>
<organism evidence="1 2">
    <name type="scientific">Burkholderia paludis</name>
    <dbReference type="NCBI Taxonomy" id="1506587"/>
    <lineage>
        <taxon>Bacteria</taxon>
        <taxon>Pseudomonadati</taxon>
        <taxon>Pseudomonadota</taxon>
        <taxon>Betaproteobacteria</taxon>
        <taxon>Burkholderiales</taxon>
        <taxon>Burkholderiaceae</taxon>
        <taxon>Burkholderia</taxon>
        <taxon>Burkholderia cepacia complex</taxon>
    </lineage>
</organism>
<protein>
    <submittedName>
        <fullName evidence="1">Uncharacterized protein</fullName>
    </submittedName>
</protein>